<dbReference type="GO" id="GO:0052621">
    <property type="term" value="F:diguanylate cyclase activity"/>
    <property type="evidence" value="ECO:0007669"/>
    <property type="project" value="UniProtKB-EC"/>
</dbReference>
<evidence type="ECO:0000313" key="5">
    <source>
        <dbReference type="EMBL" id="TWJ13903.1"/>
    </source>
</evidence>
<dbReference type="SUPFAM" id="SSF55781">
    <property type="entry name" value="GAF domain-like"/>
    <property type="match status" value="1"/>
</dbReference>
<dbReference type="InterPro" id="IPR043128">
    <property type="entry name" value="Rev_trsase/Diguanyl_cyclase"/>
</dbReference>
<dbReference type="PROSITE" id="PS50887">
    <property type="entry name" value="GGDEF"/>
    <property type="match status" value="1"/>
</dbReference>
<dbReference type="EMBL" id="VLLN01000033">
    <property type="protein sequence ID" value="TWJ13903.1"/>
    <property type="molecule type" value="Genomic_DNA"/>
</dbReference>
<sequence length="675" mass="74831">MKASLAPDAYYQATLGTLREHPHLAGFSLAIHIQPSLRPGLPPKLTKLCDPLGQGFGCRRPCKVTAMRRSDLHPELAPIVFHCVLGLLGFAIPLPRPGWFLTGKGVRLRTINLSYLEELSRQNAGDSYQILQRISRLPVLTEEQVRTAAGIAFDLINTQPKKAKAVPAPAPQVELQAIVTVAAALDDAPGPEQALSTFIEAMGILFDVPSLAILEPLPGGREYALRTAWGAPVAETILPAAKVEHLLRDQKKVSQLSAAQLNLLLPDHPAAAGTAICFGEGTGQRIALCLAKEFRNGEELLAELLADRLTARLRQLRREEELTDRREVSERLMAMISELALLDSMEELLDALLRMAAELLDATCGSIMLLDEERVAMRIEAALRMGLTIARSLPLRVGEGIAGRVAASGQPLLVNDIERDGRVAPTNRPRFRTKSFISVPLAFKGNVFGVLNLSDKRDNRIFVKEDLDILSTLTSHAAAIIHRSRQMTRTELLEQLSITDPLTELYNRRYLEKRMHEELNRCRRQDQPMTVMMLDLDHFKCYNDTCGHVDGDTALKKTARILRSCVREMDVVTRYGGEEFFILLPGTSKEEAMFVAERIHHGIEREPFKGEEMLPGGRLTASIGIASFPDDGTTAHALIHAADVALYQAKNAGRNRTSPFRPEEERWQQKIALRL</sequence>
<protein>
    <recommendedName>
        <fullName evidence="1">diguanylate cyclase</fullName>
        <ecNumber evidence="1">2.7.7.65</ecNumber>
    </recommendedName>
</protein>
<evidence type="ECO:0000313" key="6">
    <source>
        <dbReference type="Proteomes" id="UP000319449"/>
    </source>
</evidence>
<dbReference type="InterPro" id="IPR029016">
    <property type="entry name" value="GAF-like_dom_sf"/>
</dbReference>
<keyword evidence="3" id="KW-0175">Coiled coil</keyword>
<comment type="caution">
    <text evidence="5">The sequence shown here is derived from an EMBL/GenBank/DDBJ whole genome shotgun (WGS) entry which is preliminary data.</text>
</comment>
<dbReference type="GO" id="GO:0043709">
    <property type="term" value="P:cell adhesion involved in single-species biofilm formation"/>
    <property type="evidence" value="ECO:0007669"/>
    <property type="project" value="TreeGrafter"/>
</dbReference>
<dbReference type="FunFam" id="3.30.70.270:FF:000001">
    <property type="entry name" value="Diguanylate cyclase domain protein"/>
    <property type="match status" value="1"/>
</dbReference>
<reference evidence="5 6" key="1">
    <citation type="submission" date="2019-07" db="EMBL/GenBank/DDBJ databases">
        <title>Genomic Encyclopedia of Archaeal and Bacterial Type Strains, Phase II (KMG-II): from individual species to whole genera.</title>
        <authorList>
            <person name="Goeker M."/>
        </authorList>
    </citation>
    <scope>NUCLEOTIDE SEQUENCE [LARGE SCALE GENOMIC DNA]</scope>
    <source>
        <strain evidence="5 6">ATCC BAA-1139</strain>
    </source>
</reference>
<dbReference type="EC" id="2.7.7.65" evidence="1"/>
<dbReference type="SUPFAM" id="SSF55073">
    <property type="entry name" value="Nucleotide cyclase"/>
    <property type="match status" value="1"/>
</dbReference>
<name>A0A562V7Q8_9BACT</name>
<dbReference type="SMART" id="SM00267">
    <property type="entry name" value="GGDEF"/>
    <property type="match status" value="1"/>
</dbReference>
<dbReference type="GO" id="GO:0005886">
    <property type="term" value="C:plasma membrane"/>
    <property type="evidence" value="ECO:0007669"/>
    <property type="project" value="TreeGrafter"/>
</dbReference>
<evidence type="ECO:0000259" key="4">
    <source>
        <dbReference type="PROSITE" id="PS50887"/>
    </source>
</evidence>
<dbReference type="RefSeq" id="WP_145025387.1">
    <property type="nucleotide sequence ID" value="NZ_VLLN01000033.1"/>
</dbReference>
<dbReference type="GO" id="GO:1902201">
    <property type="term" value="P:negative regulation of bacterial-type flagellum-dependent cell motility"/>
    <property type="evidence" value="ECO:0007669"/>
    <property type="project" value="TreeGrafter"/>
</dbReference>
<accession>A0A562V7Q8</accession>
<gene>
    <name evidence="5" type="ORF">JN12_03620</name>
</gene>
<dbReference type="Gene3D" id="3.30.450.40">
    <property type="match status" value="1"/>
</dbReference>
<dbReference type="Pfam" id="PF00990">
    <property type="entry name" value="GGDEF"/>
    <property type="match status" value="1"/>
</dbReference>
<proteinExistence type="predicted"/>
<evidence type="ECO:0000256" key="1">
    <source>
        <dbReference type="ARBA" id="ARBA00012528"/>
    </source>
</evidence>
<dbReference type="OrthoDB" id="9759607at2"/>
<dbReference type="InterPro" id="IPR029787">
    <property type="entry name" value="Nucleotide_cyclase"/>
</dbReference>
<organism evidence="5 6">
    <name type="scientific">Geobacter argillaceus</name>
    <dbReference type="NCBI Taxonomy" id="345631"/>
    <lineage>
        <taxon>Bacteria</taxon>
        <taxon>Pseudomonadati</taxon>
        <taxon>Thermodesulfobacteriota</taxon>
        <taxon>Desulfuromonadia</taxon>
        <taxon>Geobacterales</taxon>
        <taxon>Geobacteraceae</taxon>
        <taxon>Geobacter</taxon>
    </lineage>
</organism>
<feature type="coiled-coil region" evidence="3">
    <location>
        <begin position="306"/>
        <end position="362"/>
    </location>
</feature>
<dbReference type="NCBIfam" id="TIGR00254">
    <property type="entry name" value="GGDEF"/>
    <property type="match status" value="1"/>
</dbReference>
<comment type="catalytic activity">
    <reaction evidence="2">
        <text>2 GTP = 3',3'-c-di-GMP + 2 diphosphate</text>
        <dbReference type="Rhea" id="RHEA:24898"/>
        <dbReference type="ChEBI" id="CHEBI:33019"/>
        <dbReference type="ChEBI" id="CHEBI:37565"/>
        <dbReference type="ChEBI" id="CHEBI:58805"/>
        <dbReference type="EC" id="2.7.7.65"/>
    </reaction>
</comment>
<dbReference type="CDD" id="cd01949">
    <property type="entry name" value="GGDEF"/>
    <property type="match status" value="1"/>
</dbReference>
<evidence type="ECO:0000256" key="3">
    <source>
        <dbReference type="SAM" id="Coils"/>
    </source>
</evidence>
<feature type="domain" description="GGDEF" evidence="4">
    <location>
        <begin position="527"/>
        <end position="662"/>
    </location>
</feature>
<dbReference type="InterPro" id="IPR000160">
    <property type="entry name" value="GGDEF_dom"/>
</dbReference>
<evidence type="ECO:0000256" key="2">
    <source>
        <dbReference type="ARBA" id="ARBA00034247"/>
    </source>
</evidence>
<dbReference type="InterPro" id="IPR050469">
    <property type="entry name" value="Diguanylate_Cyclase"/>
</dbReference>
<dbReference type="InterPro" id="IPR003018">
    <property type="entry name" value="GAF"/>
</dbReference>
<dbReference type="Pfam" id="PF13185">
    <property type="entry name" value="GAF_2"/>
    <property type="match status" value="1"/>
</dbReference>
<dbReference type="Proteomes" id="UP000319449">
    <property type="component" value="Unassembled WGS sequence"/>
</dbReference>
<keyword evidence="6" id="KW-1185">Reference proteome</keyword>
<dbReference type="AlphaFoldDB" id="A0A562V7Q8"/>
<dbReference type="PANTHER" id="PTHR45138">
    <property type="entry name" value="REGULATORY COMPONENTS OF SENSORY TRANSDUCTION SYSTEM"/>
    <property type="match status" value="1"/>
</dbReference>
<dbReference type="SMART" id="SM00065">
    <property type="entry name" value="GAF"/>
    <property type="match status" value="1"/>
</dbReference>
<dbReference type="PANTHER" id="PTHR45138:SF9">
    <property type="entry name" value="DIGUANYLATE CYCLASE DGCM-RELATED"/>
    <property type="match status" value="1"/>
</dbReference>
<dbReference type="Gene3D" id="3.30.70.270">
    <property type="match status" value="1"/>
</dbReference>